<dbReference type="InterPro" id="IPR006103">
    <property type="entry name" value="Glyco_hydro_2_cat"/>
</dbReference>
<organism evidence="9 10">
    <name type="scientific">Arachidicoccus rhizosphaerae</name>
    <dbReference type="NCBI Taxonomy" id="551991"/>
    <lineage>
        <taxon>Bacteria</taxon>
        <taxon>Pseudomonadati</taxon>
        <taxon>Bacteroidota</taxon>
        <taxon>Chitinophagia</taxon>
        <taxon>Chitinophagales</taxon>
        <taxon>Chitinophagaceae</taxon>
        <taxon>Arachidicoccus</taxon>
    </lineage>
</organism>
<dbReference type="SUPFAM" id="SSF51445">
    <property type="entry name" value="(Trans)glycosidases"/>
    <property type="match status" value="1"/>
</dbReference>
<feature type="domain" description="DUF4982" evidence="6">
    <location>
        <begin position="619"/>
        <end position="681"/>
    </location>
</feature>
<dbReference type="Pfam" id="PF00703">
    <property type="entry name" value="Glyco_hydro_2"/>
    <property type="match status" value="1"/>
</dbReference>
<dbReference type="InterPro" id="IPR017853">
    <property type="entry name" value="GH"/>
</dbReference>
<dbReference type="STRING" id="551991.SAMN05192529_101338"/>
<keyword evidence="2" id="KW-0378">Hydrolase</keyword>
<dbReference type="InterPro" id="IPR006101">
    <property type="entry name" value="Glyco_hydro_2"/>
</dbReference>
<dbReference type="InterPro" id="IPR006102">
    <property type="entry name" value="Ig-like_GH2"/>
</dbReference>
<dbReference type="Pfam" id="PF22666">
    <property type="entry name" value="Glyco_hydro_2_N2"/>
    <property type="match status" value="1"/>
</dbReference>
<evidence type="ECO:0000256" key="3">
    <source>
        <dbReference type="ARBA" id="ARBA00023295"/>
    </source>
</evidence>
<dbReference type="InterPro" id="IPR036156">
    <property type="entry name" value="Beta-gal/glucu_dom_sf"/>
</dbReference>
<dbReference type="Pfam" id="PF02836">
    <property type="entry name" value="Glyco_hydro_2_C"/>
    <property type="match status" value="1"/>
</dbReference>
<dbReference type="InterPro" id="IPR040605">
    <property type="entry name" value="Glyco_hydro2_dom5"/>
</dbReference>
<dbReference type="Proteomes" id="UP000199041">
    <property type="component" value="Unassembled WGS sequence"/>
</dbReference>
<dbReference type="Gene3D" id="2.60.120.260">
    <property type="entry name" value="Galactose-binding domain-like"/>
    <property type="match status" value="1"/>
</dbReference>
<evidence type="ECO:0000259" key="5">
    <source>
        <dbReference type="Pfam" id="PF02836"/>
    </source>
</evidence>
<dbReference type="InterPro" id="IPR023232">
    <property type="entry name" value="Glyco_hydro_2_AS"/>
</dbReference>
<keyword evidence="3" id="KW-0326">Glycosidase</keyword>
<dbReference type="GO" id="GO:0005975">
    <property type="term" value="P:carbohydrate metabolic process"/>
    <property type="evidence" value="ECO:0007669"/>
    <property type="project" value="InterPro"/>
</dbReference>
<evidence type="ECO:0000259" key="4">
    <source>
        <dbReference type="Pfam" id="PF00703"/>
    </source>
</evidence>
<dbReference type="EMBL" id="FNQY01000001">
    <property type="protein sequence ID" value="SDZ76687.1"/>
    <property type="molecule type" value="Genomic_DNA"/>
</dbReference>
<reference evidence="9 10" key="1">
    <citation type="submission" date="2016-10" db="EMBL/GenBank/DDBJ databases">
        <authorList>
            <person name="de Groot N.N."/>
        </authorList>
    </citation>
    <scope>NUCLEOTIDE SEQUENCE [LARGE SCALE GENOMIC DNA]</scope>
    <source>
        <strain evidence="9 10">Vu-144</strain>
    </source>
</reference>
<dbReference type="Gene3D" id="3.20.20.80">
    <property type="entry name" value="Glycosidases"/>
    <property type="match status" value="1"/>
</dbReference>
<name>A0A1H3VPH4_9BACT</name>
<proteinExistence type="inferred from homology"/>
<gene>
    <name evidence="9" type="ORF">SAMN05192529_101338</name>
</gene>
<keyword evidence="10" id="KW-1185">Reference proteome</keyword>
<dbReference type="PROSITE" id="PS00608">
    <property type="entry name" value="GLYCOSYL_HYDROL_F2_2"/>
    <property type="match status" value="1"/>
</dbReference>
<evidence type="ECO:0000259" key="8">
    <source>
        <dbReference type="Pfam" id="PF22666"/>
    </source>
</evidence>
<dbReference type="RefSeq" id="WP_091392476.1">
    <property type="nucleotide sequence ID" value="NZ_FNQY01000001.1"/>
</dbReference>
<evidence type="ECO:0000313" key="10">
    <source>
        <dbReference type="Proteomes" id="UP000199041"/>
    </source>
</evidence>
<dbReference type="Gene3D" id="2.60.40.10">
    <property type="entry name" value="Immunoglobulins"/>
    <property type="match status" value="3"/>
</dbReference>
<feature type="domain" description="Beta-mannosidase-like galactose-binding" evidence="8">
    <location>
        <begin position="88"/>
        <end position="155"/>
    </location>
</feature>
<dbReference type="InterPro" id="IPR054593">
    <property type="entry name" value="Beta-mannosidase-like_N2"/>
</dbReference>
<dbReference type="SUPFAM" id="SSF49785">
    <property type="entry name" value="Galactose-binding domain-like"/>
    <property type="match status" value="1"/>
</dbReference>
<dbReference type="PANTHER" id="PTHR42732:SF1">
    <property type="entry name" value="BETA-MANNOSIDASE"/>
    <property type="match status" value="1"/>
</dbReference>
<dbReference type="OrthoDB" id="9801077at2"/>
<dbReference type="SUPFAM" id="SSF49303">
    <property type="entry name" value="beta-Galactosidase/glucuronidase domain"/>
    <property type="match status" value="1"/>
</dbReference>
<comment type="similarity">
    <text evidence="1">Belongs to the glycosyl hydrolase 2 family.</text>
</comment>
<sequence>MGKKYWAVFYFLFFVIAGKSQSSNNGRIQELFDFGWKFHYGDIANGQNPSLNDADWTTLNIPHDFQINQPWDSASGGARGFKKMGVGWYRKSFNADPSWKGQKVLLDFEGIMLTGEAWLNGHPIGETDYGYLGFGADITNLIKYDSTNVLAVRASTGKRNGSRWYTGGGLFRDVHLIVKNPISVARHGIYITTPQINKEEASVAIQIGIDGIRNKSYDLNIEAEIFDAAGNKVAETHLPAPQRNKLHTVEAKLPMVKVLNPKLWSCETPNLYTARLSLVLDGKVIDRVQQQFGIRTIEFSKDFGFKLNGKKVFIKGIANHDDLGAVGVAAYQTAIAREMDTLKAYGFNAIRTSHNPYSSTFLRLADEKGLLIIDELYDKWSNDDYWAGSKPWTSIWYQNEIEWLKRDRNHPSVILWSFGNELQMREDFAGFPTEDWGVTTYRIMNVLAKRYDSTRKTTVAMFPARAGAIGKTDPDFDIKIFPPELATVTEVSSFNYRWKNYPDYLKHAPDMNIFQSEASTNELTAPYFGMNREKMIGLAYWGAISYWGESNGWPKKGWDFSFFDHALNAYPQAYLIKSIFKEEPLVHIAVQGTAADSITWNDIVVGRNNVQSNWNWEAGRKYNIYTYTNAEQVELFVNGKSIGIRKNEGTGDKQNVILWKDVVYQPGEIVAVARNNGKEVARHQLKTTGKAVALKLVAENNNWTADGMSLNYIKVYAVDKNGARVYNVSPEAVTFSVTGAAKLLAVDNGDQYSDELFDQPVRKLHNGFAMCILRADQKPGAVSIRVNAPGLKGSTLLLATH</sequence>
<feature type="domain" description="Glycoside hydrolase family 2" evidence="7">
    <location>
        <begin position="694"/>
        <end position="795"/>
    </location>
</feature>
<feature type="domain" description="Glycoside hydrolase family 2 immunoglobulin-like beta-sandwich" evidence="4">
    <location>
        <begin position="190"/>
        <end position="295"/>
    </location>
</feature>
<evidence type="ECO:0000259" key="7">
    <source>
        <dbReference type="Pfam" id="PF18565"/>
    </source>
</evidence>
<dbReference type="InterPro" id="IPR051913">
    <property type="entry name" value="GH2_Domain-Containing"/>
</dbReference>
<accession>A0A1H3VPH4</accession>
<dbReference type="AlphaFoldDB" id="A0A1H3VPH4"/>
<dbReference type="PRINTS" id="PR00132">
    <property type="entry name" value="GLHYDRLASE2"/>
</dbReference>
<dbReference type="Pfam" id="PF16355">
    <property type="entry name" value="DUF4982"/>
    <property type="match status" value="1"/>
</dbReference>
<evidence type="ECO:0000313" key="9">
    <source>
        <dbReference type="EMBL" id="SDZ76687.1"/>
    </source>
</evidence>
<dbReference type="Pfam" id="PF18565">
    <property type="entry name" value="Glyco_hydro2_C5"/>
    <property type="match status" value="1"/>
</dbReference>
<dbReference type="InterPro" id="IPR013783">
    <property type="entry name" value="Ig-like_fold"/>
</dbReference>
<dbReference type="GO" id="GO:0004553">
    <property type="term" value="F:hydrolase activity, hydrolyzing O-glycosyl compounds"/>
    <property type="evidence" value="ECO:0007669"/>
    <property type="project" value="InterPro"/>
</dbReference>
<protein>
    <submittedName>
        <fullName evidence="9">Beta-galactosidase</fullName>
    </submittedName>
</protein>
<evidence type="ECO:0000259" key="6">
    <source>
        <dbReference type="Pfam" id="PF16355"/>
    </source>
</evidence>
<evidence type="ECO:0000256" key="2">
    <source>
        <dbReference type="ARBA" id="ARBA00022801"/>
    </source>
</evidence>
<evidence type="ECO:0000256" key="1">
    <source>
        <dbReference type="ARBA" id="ARBA00007401"/>
    </source>
</evidence>
<feature type="domain" description="Glycoside hydrolase family 2 catalytic" evidence="5">
    <location>
        <begin position="303"/>
        <end position="429"/>
    </location>
</feature>
<dbReference type="InterPro" id="IPR032311">
    <property type="entry name" value="DUF4982"/>
</dbReference>
<dbReference type="InterPro" id="IPR008979">
    <property type="entry name" value="Galactose-bd-like_sf"/>
</dbReference>
<dbReference type="PANTHER" id="PTHR42732">
    <property type="entry name" value="BETA-GALACTOSIDASE"/>
    <property type="match status" value="1"/>
</dbReference>